<evidence type="ECO:0000256" key="19">
    <source>
        <dbReference type="ARBA" id="ARBA00047609"/>
    </source>
</evidence>
<evidence type="ECO:0000256" key="5">
    <source>
        <dbReference type="ARBA" id="ARBA00001313"/>
    </source>
</evidence>
<comment type="subunit">
    <text evidence="17">Homodimer or homotetramer; both forms have similar enzymatic activities.</text>
</comment>
<comment type="catalytic activity">
    <reaction evidence="19">
        <text>1-O-(9Z-octadecyl)-3-(9Z-octadecenoyl)-glycerol + (9Z)-octadecenoyl-CoA = 1-O-(9Z-octadecenyl)-2,3-di-(9Z-octadecenoyl)glycerol + CoA</text>
        <dbReference type="Rhea" id="RHEA:55344"/>
        <dbReference type="ChEBI" id="CHEBI:57287"/>
        <dbReference type="ChEBI" id="CHEBI:57387"/>
        <dbReference type="ChEBI" id="CHEBI:138735"/>
        <dbReference type="ChEBI" id="CHEBI:197429"/>
    </reaction>
    <physiologicalReaction direction="left-to-right" evidence="19">
        <dbReference type="Rhea" id="RHEA:55345"/>
    </physiologicalReaction>
</comment>
<accession>A0AAN8JX35</accession>
<dbReference type="PANTHER" id="PTHR10408">
    <property type="entry name" value="STEROL O-ACYLTRANSFERASE"/>
    <property type="match status" value="1"/>
</dbReference>
<comment type="catalytic activity">
    <reaction evidence="5">
        <text>2-(9Z-octadecenoyl)-glycerol + hexadecanoyl-CoA = 1-hexadecanoyl-2-(9Z-octadecenoyl)-sn-glycerol + CoA</text>
        <dbReference type="Rhea" id="RHEA:38071"/>
        <dbReference type="ChEBI" id="CHEBI:57287"/>
        <dbReference type="ChEBI" id="CHEBI:57379"/>
        <dbReference type="ChEBI" id="CHEBI:73990"/>
        <dbReference type="ChEBI" id="CHEBI:75466"/>
    </reaction>
    <physiologicalReaction direction="left-to-right" evidence="5">
        <dbReference type="Rhea" id="RHEA:38072"/>
    </physiologicalReaction>
</comment>
<keyword evidence="34" id="KW-1185">Reference proteome</keyword>
<organism evidence="33 34">
    <name type="scientific">Patella caerulea</name>
    <name type="common">Rayed Mediterranean limpet</name>
    <dbReference type="NCBI Taxonomy" id="87958"/>
    <lineage>
        <taxon>Eukaryota</taxon>
        <taxon>Metazoa</taxon>
        <taxon>Spiralia</taxon>
        <taxon>Lophotrochozoa</taxon>
        <taxon>Mollusca</taxon>
        <taxon>Gastropoda</taxon>
        <taxon>Patellogastropoda</taxon>
        <taxon>Patelloidea</taxon>
        <taxon>Patellidae</taxon>
        <taxon>Patella</taxon>
    </lineage>
</organism>
<dbReference type="GO" id="GO:0050252">
    <property type="term" value="F:retinol O-fatty-acyltransferase activity"/>
    <property type="evidence" value="ECO:0007669"/>
    <property type="project" value="UniProtKB-EC"/>
</dbReference>
<evidence type="ECO:0000256" key="10">
    <source>
        <dbReference type="ARBA" id="ARBA00009010"/>
    </source>
</evidence>
<evidence type="ECO:0000256" key="26">
    <source>
        <dbReference type="ARBA" id="ARBA00048907"/>
    </source>
</evidence>
<evidence type="ECO:0000313" key="33">
    <source>
        <dbReference type="EMBL" id="KAK6184731.1"/>
    </source>
</evidence>
<dbReference type="AlphaFoldDB" id="A0AAN8JX35"/>
<feature type="transmembrane region" description="Helical" evidence="32">
    <location>
        <begin position="170"/>
        <end position="191"/>
    </location>
</feature>
<dbReference type="PANTHER" id="PTHR10408:SF7">
    <property type="entry name" value="DIACYLGLYCEROL O-ACYLTRANSFERASE 1"/>
    <property type="match status" value="1"/>
</dbReference>
<comment type="catalytic activity">
    <reaction evidence="21">
        <text>2,3-di-(9Z)-octadecenoyl-sn-glycerol + (9Z)-octadecenoyl-CoA = 1,2,3-tri-(9Z-octadecenoyl)-glycerol + CoA</text>
        <dbReference type="Rhea" id="RHEA:38439"/>
        <dbReference type="ChEBI" id="CHEBI:53753"/>
        <dbReference type="ChEBI" id="CHEBI:57287"/>
        <dbReference type="ChEBI" id="CHEBI:57387"/>
        <dbReference type="ChEBI" id="CHEBI:75824"/>
    </reaction>
    <physiologicalReaction direction="left-to-right" evidence="21">
        <dbReference type="Rhea" id="RHEA:38440"/>
    </physiologicalReaction>
</comment>
<comment type="catalytic activity">
    <reaction evidence="28">
        <text>1,3-di-(9Z-octadecenoyl)-glycerol + (9Z)-octadecenoyl-CoA = 1,2,3-tri-(9Z-octadecenoyl)-glycerol + CoA</text>
        <dbReference type="Rhea" id="RHEA:38435"/>
        <dbReference type="ChEBI" id="CHEBI:53753"/>
        <dbReference type="ChEBI" id="CHEBI:57287"/>
        <dbReference type="ChEBI" id="CHEBI:57387"/>
        <dbReference type="ChEBI" id="CHEBI:75735"/>
    </reaction>
    <physiologicalReaction direction="left-to-right" evidence="28">
        <dbReference type="Rhea" id="RHEA:38436"/>
    </physiologicalReaction>
</comment>
<evidence type="ECO:0000256" key="6">
    <source>
        <dbReference type="ARBA" id="ARBA00001349"/>
    </source>
</evidence>
<dbReference type="GO" id="GO:0019432">
    <property type="term" value="P:triglyceride biosynthetic process"/>
    <property type="evidence" value="ECO:0007669"/>
    <property type="project" value="InterPro"/>
</dbReference>
<feature type="active site" evidence="30">
    <location>
        <position position="472"/>
    </location>
</feature>
<comment type="catalytic activity">
    <reaction evidence="24">
        <text>an acyl-CoA + a 1,2-diacyl-sn-glycerol = a triacyl-sn-glycerol + CoA</text>
        <dbReference type="Rhea" id="RHEA:10868"/>
        <dbReference type="ChEBI" id="CHEBI:17815"/>
        <dbReference type="ChEBI" id="CHEBI:57287"/>
        <dbReference type="ChEBI" id="CHEBI:58342"/>
        <dbReference type="ChEBI" id="CHEBI:64615"/>
        <dbReference type="EC" id="2.3.1.20"/>
    </reaction>
    <physiologicalReaction direction="left-to-right" evidence="24">
        <dbReference type="Rhea" id="RHEA:10869"/>
    </physiologicalReaction>
</comment>
<evidence type="ECO:0000256" key="18">
    <source>
        <dbReference type="ARBA" id="ARBA00047367"/>
    </source>
</evidence>
<comment type="catalytic activity">
    <reaction evidence="6">
        <text>1,2-di-(9Z-octadecenoyl)-sn-glycerol + hexadecanoyl-CoA = 1,2-di-(9Z)-octadecenoyl-3-hexadecanoyl-sn-glycerol + CoA</text>
        <dbReference type="Rhea" id="RHEA:38163"/>
        <dbReference type="ChEBI" id="CHEBI:52333"/>
        <dbReference type="ChEBI" id="CHEBI:57287"/>
        <dbReference type="ChEBI" id="CHEBI:57379"/>
        <dbReference type="ChEBI" id="CHEBI:75583"/>
    </reaction>
    <physiologicalReaction direction="left-to-right" evidence="6">
        <dbReference type="Rhea" id="RHEA:38164"/>
    </physiologicalReaction>
</comment>
<evidence type="ECO:0000256" key="8">
    <source>
        <dbReference type="ARBA" id="ARBA00004477"/>
    </source>
</evidence>
<evidence type="ECO:0000256" key="9">
    <source>
        <dbReference type="ARBA" id="ARBA00005175"/>
    </source>
</evidence>
<comment type="catalytic activity">
    <reaction evidence="23">
        <text>1-octadecanoyl-2-(5Z,8Z,11Z,14Z-eicosatetraenoyl)-sn-glycerol + (9Z)-octadecenoyl-CoA = 1-octadecanoyl-2-(5Z,8Z,11Z,14Z)-eicosatetraenoyl-3-(9Z)-octadecenoyl-sn-glycerol + CoA</text>
        <dbReference type="Rhea" id="RHEA:38307"/>
        <dbReference type="ChEBI" id="CHEBI:57287"/>
        <dbReference type="ChEBI" id="CHEBI:57387"/>
        <dbReference type="ChEBI" id="CHEBI:75728"/>
        <dbReference type="ChEBI" id="CHEBI:75729"/>
    </reaction>
    <physiologicalReaction direction="left-to-right" evidence="23">
        <dbReference type="Rhea" id="RHEA:38308"/>
    </physiologicalReaction>
</comment>
<dbReference type="GO" id="GO:0005789">
    <property type="term" value="C:endoplasmic reticulum membrane"/>
    <property type="evidence" value="ECO:0007669"/>
    <property type="project" value="UniProtKB-SubCell"/>
</dbReference>
<evidence type="ECO:0000256" key="11">
    <source>
        <dbReference type="ARBA" id="ARBA00022679"/>
    </source>
</evidence>
<keyword evidence="14 32" id="KW-1133">Transmembrane helix</keyword>
<comment type="pathway">
    <text evidence="9">Lipid metabolism; glycerolipid metabolism.</text>
</comment>
<keyword evidence="12 32" id="KW-0812">Transmembrane</keyword>
<evidence type="ECO:0000256" key="17">
    <source>
        <dbReference type="ARBA" id="ARBA00023610"/>
    </source>
</evidence>
<comment type="catalytic activity">
    <reaction evidence="3">
        <text>13-cis-retinol + hexadecanoyl-CoA = 13-cis-retinyl hexadecanoate + CoA</text>
        <dbReference type="Rhea" id="RHEA:55296"/>
        <dbReference type="ChEBI" id="CHEBI:45479"/>
        <dbReference type="ChEBI" id="CHEBI:57287"/>
        <dbReference type="ChEBI" id="CHEBI:57379"/>
        <dbReference type="ChEBI" id="CHEBI:138722"/>
    </reaction>
    <physiologicalReaction direction="left-to-right" evidence="3">
        <dbReference type="Rhea" id="RHEA:55297"/>
    </physiologicalReaction>
</comment>
<comment type="subcellular location">
    <subcellularLocation>
        <location evidence="8 29">Endoplasmic reticulum membrane</location>
        <topology evidence="8 29">Multi-pass membrane protein</topology>
    </subcellularLocation>
</comment>
<comment type="catalytic activity">
    <reaction evidence="26">
        <text>hexadecan-1-ol + hexadecanoyl-CoA = hexadecyl hexadecanoate + CoA</text>
        <dbReference type="Rhea" id="RHEA:38167"/>
        <dbReference type="ChEBI" id="CHEBI:16125"/>
        <dbReference type="ChEBI" id="CHEBI:57287"/>
        <dbReference type="ChEBI" id="CHEBI:57379"/>
        <dbReference type="ChEBI" id="CHEBI:75584"/>
    </reaction>
    <physiologicalReaction direction="left-to-right" evidence="26">
        <dbReference type="Rhea" id="RHEA:38168"/>
    </physiologicalReaction>
</comment>
<feature type="transmembrane region" description="Helical" evidence="32">
    <location>
        <begin position="339"/>
        <end position="358"/>
    </location>
</feature>
<feature type="transmembrane region" description="Helical" evidence="32">
    <location>
        <begin position="454"/>
        <end position="471"/>
    </location>
</feature>
<proteinExistence type="inferred from homology"/>
<evidence type="ECO:0000256" key="28">
    <source>
        <dbReference type="ARBA" id="ARBA00049549"/>
    </source>
</evidence>
<feature type="transmembrane region" description="Helical" evidence="32">
    <location>
        <begin position="232"/>
        <end position="254"/>
    </location>
</feature>
<keyword evidence="13 29" id="KW-0256">Endoplasmic reticulum</keyword>
<comment type="catalytic activity">
    <reaction evidence="20">
        <text>1-O-(9Z-octadecenyl)-glycerol + (9Z)-octadecenoyl-CoA = 1-O-(9Z-octadecyl)-3-(9Z-octadecenoyl)-glycerol + CoA</text>
        <dbReference type="Rhea" id="RHEA:55340"/>
        <dbReference type="ChEBI" id="CHEBI:34116"/>
        <dbReference type="ChEBI" id="CHEBI:57287"/>
        <dbReference type="ChEBI" id="CHEBI:57387"/>
        <dbReference type="ChEBI" id="CHEBI:197429"/>
    </reaction>
    <physiologicalReaction direction="left-to-right" evidence="20">
        <dbReference type="Rhea" id="RHEA:55341"/>
    </physiologicalReaction>
</comment>
<evidence type="ECO:0000256" key="2">
    <source>
        <dbReference type="ARBA" id="ARBA00000633"/>
    </source>
</evidence>
<dbReference type="Pfam" id="PF03062">
    <property type="entry name" value="MBOAT"/>
    <property type="match status" value="1"/>
</dbReference>
<dbReference type="PIRSF" id="PIRSF000439">
    <property type="entry name" value="Oat_ACAT_DAG_ARE"/>
    <property type="match status" value="1"/>
</dbReference>
<evidence type="ECO:0000256" key="12">
    <source>
        <dbReference type="ARBA" id="ARBA00022692"/>
    </source>
</evidence>
<comment type="catalytic activity">
    <reaction evidence="27">
        <text>1-(9Z-octadecenoyl)-glycerol + (9Z)-octadecenoyl-CoA = 1,2-di-(9Z-octadecenoyl)-glycerol + CoA</text>
        <dbReference type="Rhea" id="RHEA:37915"/>
        <dbReference type="ChEBI" id="CHEBI:52323"/>
        <dbReference type="ChEBI" id="CHEBI:57287"/>
        <dbReference type="ChEBI" id="CHEBI:57387"/>
        <dbReference type="ChEBI" id="CHEBI:75342"/>
    </reaction>
    <physiologicalReaction direction="left-to-right" evidence="27">
        <dbReference type="Rhea" id="RHEA:37916"/>
    </physiologicalReaction>
</comment>
<comment type="catalytic activity">
    <reaction evidence="7">
        <text>all-trans-retinol + hexadecanoyl-CoA = all-trans-retinyl hexadecanoate + CoA</text>
        <dbReference type="Rhea" id="RHEA:38175"/>
        <dbReference type="ChEBI" id="CHEBI:17336"/>
        <dbReference type="ChEBI" id="CHEBI:17616"/>
        <dbReference type="ChEBI" id="CHEBI:57287"/>
        <dbReference type="ChEBI" id="CHEBI:57379"/>
    </reaction>
    <physiologicalReaction direction="left-to-right" evidence="7">
        <dbReference type="Rhea" id="RHEA:38176"/>
    </physiologicalReaction>
</comment>
<evidence type="ECO:0000256" key="13">
    <source>
        <dbReference type="ARBA" id="ARBA00022824"/>
    </source>
</evidence>
<dbReference type="InterPro" id="IPR014371">
    <property type="entry name" value="Oat_ACAT_DAG_ARE"/>
</dbReference>
<dbReference type="PIRSF" id="PIRSF500231">
    <property type="entry name" value="Oat_dag"/>
    <property type="match status" value="1"/>
</dbReference>
<feature type="transmembrane region" description="Helical" evidence="32">
    <location>
        <begin position="203"/>
        <end position="226"/>
    </location>
</feature>
<dbReference type="EMBL" id="JAZGQO010000006">
    <property type="protein sequence ID" value="KAK6184731.1"/>
    <property type="molecule type" value="Genomic_DNA"/>
</dbReference>
<feature type="transmembrane region" description="Helical" evidence="32">
    <location>
        <begin position="129"/>
        <end position="150"/>
    </location>
</feature>
<comment type="catalytic activity">
    <reaction evidence="25">
        <text>1,2-di-(9Z-octadecenoyl)-glycerol + (9Z)-octadecenoate + H(+) = 1,2,3-tri-(9Z-octadecenoyl)-glycerol + H2O</text>
        <dbReference type="Rhea" id="RHEA:38379"/>
        <dbReference type="ChEBI" id="CHEBI:15377"/>
        <dbReference type="ChEBI" id="CHEBI:15378"/>
        <dbReference type="ChEBI" id="CHEBI:30823"/>
        <dbReference type="ChEBI" id="CHEBI:52323"/>
        <dbReference type="ChEBI" id="CHEBI:53753"/>
    </reaction>
    <physiologicalReaction direction="left-to-right" evidence="25">
        <dbReference type="Rhea" id="RHEA:38380"/>
    </physiologicalReaction>
</comment>
<evidence type="ECO:0000256" key="16">
    <source>
        <dbReference type="ARBA" id="ARBA00023315"/>
    </source>
</evidence>
<evidence type="ECO:0000256" key="21">
    <source>
        <dbReference type="ARBA" id="ARBA00048096"/>
    </source>
</evidence>
<comment type="catalytic activity">
    <reaction evidence="18">
        <text>1,2-di-(9Z-octadecenoyl)-sn-glycerol + (9Z)-octadecenoyl-CoA = 1,2,3-tri-(9Z-octadecenoyl)-glycerol + CoA</text>
        <dbReference type="Rhea" id="RHEA:38219"/>
        <dbReference type="ChEBI" id="CHEBI:52333"/>
        <dbReference type="ChEBI" id="CHEBI:53753"/>
        <dbReference type="ChEBI" id="CHEBI:57287"/>
        <dbReference type="ChEBI" id="CHEBI:57387"/>
    </reaction>
    <physiologicalReaction direction="left-to-right" evidence="18">
        <dbReference type="Rhea" id="RHEA:38220"/>
    </physiologicalReaction>
</comment>
<comment type="similarity">
    <text evidence="10 29">Belongs to the membrane-bound acyltransferase family. Sterol o-acyltransferase subfamily.</text>
</comment>
<feature type="compositionally biased region" description="Basic and acidic residues" evidence="31">
    <location>
        <begin position="25"/>
        <end position="38"/>
    </location>
</feature>
<dbReference type="InterPro" id="IPR004299">
    <property type="entry name" value="MBOAT_fam"/>
</dbReference>
<name>A0AAN8JX35_PATCE</name>
<feature type="region of interest" description="Disordered" evidence="31">
    <location>
        <begin position="14"/>
        <end position="38"/>
    </location>
</feature>
<evidence type="ECO:0000256" key="15">
    <source>
        <dbReference type="ARBA" id="ARBA00023136"/>
    </source>
</evidence>
<comment type="catalytic activity">
    <reaction evidence="2">
        <text>all-trans-retinol + an acyl-CoA = an all-trans-retinyl ester + CoA</text>
        <dbReference type="Rhea" id="RHEA:11488"/>
        <dbReference type="ChEBI" id="CHEBI:17336"/>
        <dbReference type="ChEBI" id="CHEBI:57287"/>
        <dbReference type="ChEBI" id="CHEBI:58342"/>
        <dbReference type="ChEBI" id="CHEBI:63410"/>
        <dbReference type="EC" id="2.3.1.76"/>
    </reaction>
    <physiologicalReaction direction="left-to-right" evidence="2">
        <dbReference type="Rhea" id="RHEA:11489"/>
    </physiologicalReaction>
</comment>
<evidence type="ECO:0000256" key="31">
    <source>
        <dbReference type="SAM" id="MobiDB-lite"/>
    </source>
</evidence>
<evidence type="ECO:0000256" key="30">
    <source>
        <dbReference type="PIRSR" id="PIRSR000439-1"/>
    </source>
</evidence>
<evidence type="ECO:0000256" key="24">
    <source>
        <dbReference type="ARBA" id="ARBA00048634"/>
    </source>
</evidence>
<keyword evidence="16 29" id="KW-0012">Acyltransferase</keyword>
<evidence type="ECO:0000256" key="14">
    <source>
        <dbReference type="ARBA" id="ARBA00022989"/>
    </source>
</evidence>
<evidence type="ECO:0000256" key="25">
    <source>
        <dbReference type="ARBA" id="ARBA00048728"/>
    </source>
</evidence>
<feature type="transmembrane region" description="Helical" evidence="32">
    <location>
        <begin position="483"/>
        <end position="502"/>
    </location>
</feature>
<evidence type="ECO:0000256" key="29">
    <source>
        <dbReference type="PIRNR" id="PIRNR000439"/>
    </source>
</evidence>
<comment type="catalytic activity">
    <reaction evidence="1">
        <text>hexadecane-1,2-diol + hexadecanoyl-CoA = 2-hydroxyhexadecyl hexadecanoate + CoA</text>
        <dbReference type="Rhea" id="RHEA:38171"/>
        <dbReference type="ChEBI" id="CHEBI:57287"/>
        <dbReference type="ChEBI" id="CHEBI:57379"/>
        <dbReference type="ChEBI" id="CHEBI:75586"/>
        <dbReference type="ChEBI" id="CHEBI:75587"/>
    </reaction>
    <physiologicalReaction direction="left-to-right" evidence="1">
        <dbReference type="Rhea" id="RHEA:38172"/>
    </physiologicalReaction>
</comment>
<sequence>MAAVGNGLTSSVNTGKLASLRQRKSKQDSKTRVVSEDNRTVASDPLNLSVGAVIIKESIVKESDTNNLVKTTVIQETVTEKSFFRRNLPEWIYEPEYMMQGKEKDPYSVHRHADSFFSTSSGFTNYRGLLNLCLILLVVSNSRLVLENIIKYGILANPIDWVHLFLKQPYSWPNVLLFLSINIFILFSLSLEHLYIKRYLSERLGAILQALNVATLLSLPATIIYILHPNPIFSSVLLSFVTVVSLKLISYACVNKWCRDNLKNDAKKDFRRRKTVSVSENGDQKTKVSNDEMKDYLVTYPDNINFKDLYYFIIAPTLVYELNFPRSARIRKRFLVKRIVEMLFLSQLIMALIQQWIIPTVNNAMKPLADMALYRVAERLLKLSIPNHFIWLLFFYWFFHSTLNVIAEVLRFGDRVFYRDWWNAETVSRFWQDWNVPVHRWALRHLYKPMMRAGFSKVNASIAVFFLSAFFHEYLLSIPLRMFKIWAFSAMIGQVPLALLTSKYKFLQGTWGNVIMWLSLIMGQPIAILAYVHDYYIINMGTLHNQTMTLA</sequence>
<keyword evidence="15 29" id="KW-0472">Membrane</keyword>
<feature type="transmembrane region" description="Helical" evidence="32">
    <location>
        <begin position="514"/>
        <end position="533"/>
    </location>
</feature>
<evidence type="ECO:0000256" key="23">
    <source>
        <dbReference type="ARBA" id="ARBA00048614"/>
    </source>
</evidence>
<evidence type="ECO:0000256" key="1">
    <source>
        <dbReference type="ARBA" id="ARBA00000174"/>
    </source>
</evidence>
<dbReference type="Proteomes" id="UP001347796">
    <property type="component" value="Unassembled WGS sequence"/>
</dbReference>
<comment type="catalytic activity">
    <reaction evidence="22">
        <text>2-(9Z-octadecenoyl)-glycerol + (9Z)-octadecenoyl-CoA = 1,2-di-(9Z-octadecenoyl)-sn-glycerol + CoA</text>
        <dbReference type="Rhea" id="RHEA:37911"/>
        <dbReference type="ChEBI" id="CHEBI:52333"/>
        <dbReference type="ChEBI" id="CHEBI:57287"/>
        <dbReference type="ChEBI" id="CHEBI:57387"/>
        <dbReference type="ChEBI" id="CHEBI:73990"/>
    </reaction>
    <physiologicalReaction direction="left-to-right" evidence="22">
        <dbReference type="Rhea" id="RHEA:37912"/>
    </physiologicalReaction>
</comment>
<evidence type="ECO:0000313" key="34">
    <source>
        <dbReference type="Proteomes" id="UP001347796"/>
    </source>
</evidence>
<gene>
    <name evidence="33" type="ORF">SNE40_007139</name>
</gene>
<dbReference type="InterPro" id="IPR027251">
    <property type="entry name" value="Diacylglycerol_acylTrfase1"/>
</dbReference>
<evidence type="ECO:0000256" key="3">
    <source>
        <dbReference type="ARBA" id="ARBA00000895"/>
    </source>
</evidence>
<evidence type="ECO:0000256" key="4">
    <source>
        <dbReference type="ARBA" id="ARBA00001118"/>
    </source>
</evidence>
<reference evidence="33 34" key="1">
    <citation type="submission" date="2024-01" db="EMBL/GenBank/DDBJ databases">
        <title>The genome of the rayed Mediterranean limpet Patella caerulea (Linnaeus, 1758).</title>
        <authorList>
            <person name="Anh-Thu Weber A."/>
            <person name="Halstead-Nussloch G."/>
        </authorList>
    </citation>
    <scope>NUCLEOTIDE SEQUENCE [LARGE SCALE GENOMIC DNA]</scope>
    <source>
        <strain evidence="33">AATW-2023a</strain>
        <tissue evidence="33">Whole specimen</tissue>
    </source>
</reference>
<keyword evidence="11 29" id="KW-0808">Transferase</keyword>
<evidence type="ECO:0000256" key="20">
    <source>
        <dbReference type="ARBA" id="ARBA00047807"/>
    </source>
</evidence>
<dbReference type="GO" id="GO:0004144">
    <property type="term" value="F:diacylglycerol O-acyltransferase activity"/>
    <property type="evidence" value="ECO:0007669"/>
    <property type="project" value="UniProtKB-EC"/>
</dbReference>
<protein>
    <recommendedName>
        <fullName evidence="29">O-acyltransferase</fullName>
    </recommendedName>
</protein>
<feature type="transmembrane region" description="Helical" evidence="32">
    <location>
        <begin position="389"/>
        <end position="410"/>
    </location>
</feature>
<evidence type="ECO:0000256" key="27">
    <source>
        <dbReference type="ARBA" id="ARBA00049168"/>
    </source>
</evidence>
<evidence type="ECO:0000256" key="22">
    <source>
        <dbReference type="ARBA" id="ARBA00048135"/>
    </source>
</evidence>
<comment type="catalytic activity">
    <reaction evidence="4">
        <text>hexadecane-1,2-diol + 2 hexadecanoyl-CoA = 1,2-O,O-dihexadecanoyl-1,2-hexadecanediol + 2 CoA</text>
        <dbReference type="Rhea" id="RHEA:38211"/>
        <dbReference type="ChEBI" id="CHEBI:57287"/>
        <dbReference type="ChEBI" id="CHEBI:57379"/>
        <dbReference type="ChEBI" id="CHEBI:75586"/>
        <dbReference type="ChEBI" id="CHEBI:75608"/>
    </reaction>
    <physiologicalReaction direction="left-to-right" evidence="4">
        <dbReference type="Rhea" id="RHEA:38212"/>
    </physiologicalReaction>
</comment>
<evidence type="ECO:0000256" key="7">
    <source>
        <dbReference type="ARBA" id="ARBA00001764"/>
    </source>
</evidence>
<evidence type="ECO:0000256" key="32">
    <source>
        <dbReference type="SAM" id="Phobius"/>
    </source>
</evidence>
<comment type="caution">
    <text evidence="33">The sequence shown here is derived from an EMBL/GenBank/DDBJ whole genome shotgun (WGS) entry which is preliminary data.</text>
</comment>